<evidence type="ECO:0000313" key="1">
    <source>
        <dbReference type="EMBL" id="MCM3734260.1"/>
    </source>
</evidence>
<evidence type="ECO:0000313" key="2">
    <source>
        <dbReference type="Proteomes" id="UP001202289"/>
    </source>
</evidence>
<keyword evidence="2" id="KW-1185">Reference proteome</keyword>
<name>A0ACC6A059_9BACI</name>
<gene>
    <name evidence="1" type="ORF">M3215_00010</name>
</gene>
<accession>A0ACC6A059</accession>
<comment type="caution">
    <text evidence="1">The sequence shown here is derived from an EMBL/GenBank/DDBJ whole genome shotgun (WGS) entry which is preliminary data.</text>
</comment>
<proteinExistence type="predicted"/>
<reference evidence="1" key="1">
    <citation type="submission" date="2022-05" db="EMBL/GenBank/DDBJ databases">
        <title>Comparative Genomics of Spacecraft Associated Microbes.</title>
        <authorList>
            <person name="Tran M.T."/>
            <person name="Wright A."/>
            <person name="Seuylemezian A."/>
            <person name="Eisen J."/>
            <person name="Coil D."/>
        </authorList>
    </citation>
    <scope>NUCLEOTIDE SEQUENCE</scope>
    <source>
        <strain evidence="1">FAIRING 10M-2.2</strain>
    </source>
</reference>
<dbReference type="EMBL" id="JAMBOP010000001">
    <property type="protein sequence ID" value="MCM3734260.1"/>
    <property type="molecule type" value="Genomic_DNA"/>
</dbReference>
<organism evidence="1 2">
    <name type="scientific">Bacillus cytotoxicus</name>
    <dbReference type="NCBI Taxonomy" id="580165"/>
    <lineage>
        <taxon>Bacteria</taxon>
        <taxon>Bacillati</taxon>
        <taxon>Bacillota</taxon>
        <taxon>Bacilli</taxon>
        <taxon>Bacillales</taxon>
        <taxon>Bacillaceae</taxon>
        <taxon>Bacillus</taxon>
        <taxon>Bacillus cereus group</taxon>
    </lineage>
</organism>
<dbReference type="Proteomes" id="UP001202289">
    <property type="component" value="Unassembled WGS sequence"/>
</dbReference>
<protein>
    <submittedName>
        <fullName evidence="1">Uncharacterized protein</fullName>
    </submittedName>
</protein>
<sequence length="259" mass="29860">MWKMELNRIGKRPIFWMLFLVGLAFAIAPIKEEWTSFKLDYVLMEASPYVDWFYLPLTASSNIYSLIFPLLAAVAYADSYAEDFNTGFIKNILTKVEKKTYLRVRYIVNFCVGGCMVIIPLIFNFLCLMSVYPLIEPSFYYGSSRVIKDSFFPDFYYQHPFWYILLRIFILFFVGGMFSSLGLALSVFVKNRYVVVIFPFLIFIGFSIAIRALIPSAPTMMDVFMGNIGSPIALFGYLFAGIIGSYVCFYFVGEKHETI</sequence>